<dbReference type="Proteomes" id="UP000249890">
    <property type="component" value="Chromosome"/>
</dbReference>
<gene>
    <name evidence="1" type="ORF">B9T62_00595</name>
</gene>
<dbReference type="InterPro" id="IPR015305">
    <property type="entry name" value="DUF1961"/>
</dbReference>
<organism evidence="1 2">
    <name type="scientific">Paenibacillus donghaensis</name>
    <dbReference type="NCBI Taxonomy" id="414771"/>
    <lineage>
        <taxon>Bacteria</taxon>
        <taxon>Bacillati</taxon>
        <taxon>Bacillota</taxon>
        <taxon>Bacilli</taxon>
        <taxon>Bacillales</taxon>
        <taxon>Paenibacillaceae</taxon>
        <taxon>Paenibacillus</taxon>
    </lineage>
</organism>
<dbReference type="Gene3D" id="2.60.120.200">
    <property type="match status" value="1"/>
</dbReference>
<protein>
    <recommendedName>
        <fullName evidence="3">DUF1961 domain-containing protein</fullName>
    </recommendedName>
</protein>
<dbReference type="OrthoDB" id="7171052at2"/>
<dbReference type="SUPFAM" id="SSF49899">
    <property type="entry name" value="Concanavalin A-like lectins/glucanases"/>
    <property type="match status" value="1"/>
</dbReference>
<dbReference type="InterPro" id="IPR013320">
    <property type="entry name" value="ConA-like_dom_sf"/>
</dbReference>
<evidence type="ECO:0008006" key="3">
    <source>
        <dbReference type="Google" id="ProtNLM"/>
    </source>
</evidence>
<dbReference type="KEGG" id="pdh:B9T62_00595"/>
<evidence type="ECO:0000313" key="1">
    <source>
        <dbReference type="EMBL" id="ASA19478.1"/>
    </source>
</evidence>
<dbReference type="AlphaFoldDB" id="A0A2Z2KLI8"/>
<proteinExistence type="predicted"/>
<accession>A0A2Z2KLI8</accession>
<evidence type="ECO:0000313" key="2">
    <source>
        <dbReference type="Proteomes" id="UP000249890"/>
    </source>
</evidence>
<reference evidence="1 2" key="1">
    <citation type="submission" date="2017-06" db="EMBL/GenBank/DDBJ databases">
        <title>Complete genome sequence of Paenibacillus donghaensis KCTC 13049T isolated from East Sea sediment, South Korea.</title>
        <authorList>
            <person name="Jung B.K."/>
            <person name="Hong S.-J."/>
            <person name="Shin J.-H."/>
        </authorList>
    </citation>
    <scope>NUCLEOTIDE SEQUENCE [LARGE SCALE GENOMIC DNA]</scope>
    <source>
        <strain evidence="1 2">KCTC 13049</strain>
    </source>
</reference>
<sequence>MNEPAREQLIPQGLRKLYQNPLASPEDVAGFRLEGEGALTFPMKRLRLESTRSAEEGQKANLVLWCPETFPGDLAVSWEFRPLKEPGLAILFFAAQGAGGKDLFDPSLPRRTGEYEQYHHGSMDAFHISYFRRMWTEERQFHTCNLRKSYGFHLVAQGADPLPDVPDMNGPYRMLVLKQGARVTFAINGLVLFTWEDDGSSYGPLLAGGRIGFRQMAPLIAEYGDLVVYGE</sequence>
<keyword evidence="2" id="KW-1185">Reference proteome</keyword>
<dbReference type="EMBL" id="CP021780">
    <property type="protein sequence ID" value="ASA19478.1"/>
    <property type="molecule type" value="Genomic_DNA"/>
</dbReference>
<dbReference type="Pfam" id="PF09224">
    <property type="entry name" value="DUF1961"/>
    <property type="match status" value="1"/>
</dbReference>
<name>A0A2Z2KLI8_9BACL</name>
<dbReference type="RefSeq" id="WP_087913502.1">
    <property type="nucleotide sequence ID" value="NZ_CP021780.1"/>
</dbReference>